<dbReference type="AlphaFoldDB" id="A0AAD8BGB3"/>
<feature type="signal peptide" evidence="1">
    <location>
        <begin position="1"/>
        <end position="23"/>
    </location>
</feature>
<gene>
    <name evidence="2" type="ORF">Bpfe_016531</name>
</gene>
<name>A0AAD8BGB3_BIOPF</name>
<protein>
    <submittedName>
        <fullName evidence="2">Uncharacterized protein</fullName>
    </submittedName>
</protein>
<evidence type="ECO:0000256" key="1">
    <source>
        <dbReference type="SAM" id="SignalP"/>
    </source>
</evidence>
<dbReference type="Proteomes" id="UP001233172">
    <property type="component" value="Unassembled WGS sequence"/>
</dbReference>
<dbReference type="EMBL" id="JASAOG010000081">
    <property type="protein sequence ID" value="KAK0054040.1"/>
    <property type="molecule type" value="Genomic_DNA"/>
</dbReference>
<proteinExistence type="predicted"/>
<keyword evidence="1" id="KW-0732">Signal</keyword>
<evidence type="ECO:0000313" key="3">
    <source>
        <dbReference type="Proteomes" id="UP001233172"/>
    </source>
</evidence>
<evidence type="ECO:0000313" key="2">
    <source>
        <dbReference type="EMBL" id="KAK0054040.1"/>
    </source>
</evidence>
<accession>A0AAD8BGB3</accession>
<comment type="caution">
    <text evidence="2">The sequence shown here is derived from an EMBL/GenBank/DDBJ whole genome shotgun (WGS) entry which is preliminary data.</text>
</comment>
<sequence>MQSIWSYRHCVGCLLFFFSPVSGNRELTFSVNTGIDQVVMSFSNIISLRRKKKVAAV</sequence>
<reference evidence="2" key="2">
    <citation type="submission" date="2023-04" db="EMBL/GenBank/DDBJ databases">
        <authorList>
            <person name="Bu L."/>
            <person name="Lu L."/>
            <person name="Laidemitt M.R."/>
            <person name="Zhang S.M."/>
            <person name="Mutuku M."/>
            <person name="Mkoji G."/>
            <person name="Steinauer M."/>
            <person name="Loker E.S."/>
        </authorList>
    </citation>
    <scope>NUCLEOTIDE SEQUENCE</scope>
    <source>
        <strain evidence="2">KasaAsao</strain>
        <tissue evidence="2">Whole Snail</tissue>
    </source>
</reference>
<feature type="chain" id="PRO_5042022167" evidence="1">
    <location>
        <begin position="24"/>
        <end position="57"/>
    </location>
</feature>
<keyword evidence="3" id="KW-1185">Reference proteome</keyword>
<reference evidence="2" key="1">
    <citation type="journal article" date="2023" name="PLoS Negl. Trop. Dis.">
        <title>A genome sequence for Biomphalaria pfeifferi, the major vector snail for the human-infecting parasite Schistosoma mansoni.</title>
        <authorList>
            <person name="Bu L."/>
            <person name="Lu L."/>
            <person name="Laidemitt M.R."/>
            <person name="Zhang S.M."/>
            <person name="Mutuku M."/>
            <person name="Mkoji G."/>
            <person name="Steinauer M."/>
            <person name="Loker E.S."/>
        </authorList>
    </citation>
    <scope>NUCLEOTIDE SEQUENCE</scope>
    <source>
        <strain evidence="2">KasaAsao</strain>
    </source>
</reference>
<organism evidence="2 3">
    <name type="scientific">Biomphalaria pfeifferi</name>
    <name type="common">Bloodfluke planorb</name>
    <name type="synonym">Freshwater snail</name>
    <dbReference type="NCBI Taxonomy" id="112525"/>
    <lineage>
        <taxon>Eukaryota</taxon>
        <taxon>Metazoa</taxon>
        <taxon>Spiralia</taxon>
        <taxon>Lophotrochozoa</taxon>
        <taxon>Mollusca</taxon>
        <taxon>Gastropoda</taxon>
        <taxon>Heterobranchia</taxon>
        <taxon>Euthyneura</taxon>
        <taxon>Panpulmonata</taxon>
        <taxon>Hygrophila</taxon>
        <taxon>Lymnaeoidea</taxon>
        <taxon>Planorbidae</taxon>
        <taxon>Biomphalaria</taxon>
    </lineage>
</organism>
<feature type="non-terminal residue" evidence="2">
    <location>
        <position position="57"/>
    </location>
</feature>